<evidence type="ECO:0000259" key="5">
    <source>
        <dbReference type="PROSITE" id="PS51766"/>
    </source>
</evidence>
<dbReference type="PANTHER" id="PTHR36842">
    <property type="entry name" value="PROTEIN TOLB HOMOLOG"/>
    <property type="match status" value="1"/>
</dbReference>
<evidence type="ECO:0000256" key="2">
    <source>
        <dbReference type="ARBA" id="ARBA00022801"/>
    </source>
</evidence>
<dbReference type="CDD" id="cd00146">
    <property type="entry name" value="PKD"/>
    <property type="match status" value="4"/>
</dbReference>
<name>A0A483CL17_9EURY</name>
<sequence>MKPFTICILILLSVLSVPAGALFEPGSGPAFQTDKENLTASEGKLSSDLLGIARSTVSGAPLLSGAPETDDGGSVYVYVGLDAAASTHVIDPYADEVTDRDEEHHLAAAHVSADDLLDLASVPSVLWVRQVLPPSVRTGSTVTEGDTLLRAAALREATGYGGAGMRIGVISDGVDHIDDAVASGDLPSDVQVLSNTCGGDEGTAMLEIVHDIAPDADLCFHDCGNNWIAFNNAIEALAAAGCTVICDDIGWLQVPYFEDGIIASHIQSLVDDGGLIYVSSAGNDADCHYQALFSDDGEGRHEFGEKGVLPFTVSPGRTVYLILQWNDPWGASGNDYDLVVYDANGVQVASSTGPQDGNDNPIEEVRITNTGTTTATYYAAVQKYSGSARTLEIYAFGGMIPPDDRTVEDSVYGHSAAEGVIAAGSIDHRDGIRYYSSRGPATISYPAATERGKPQVVATDGVQVTGAGGFSNPFYGTSAAAPHVAAVCGLVWGLVPERSADEMRGLLLSTAADLGTGGFDNTFGAGRVDAFALYNASGFPPNASFTASPLSGEAPLTVAFNDTSTGTPTAWSWAFGDNETSTEQHPLHTYAMPGTYTVSLTASNAFGNDTMTESEYIAVTAPPLEANFSANSTAGTAPFTVSFTDTSVGTPTAWSWAFGDNATSTEQHPLHTYLMPGAFTVNLTVTDSFGSTSTKTAERYIDVDFPLLFAGIRVNLTSGFAPLAVQFDDASTGSPTAWFWEFGDTTTSTEQNPVHIFTAGGTYLVNLTVTDSFGTENRTTTTITAITPLHPAFTANRTVGVVPFGVGFTDLTPEGASAWSWAFGDNATSAEQHPAHTYTVAGTYTVSLTVDNGAGTVTKEGYIDALPLLFGDANEDGAVNQADTLRVLKQVVGLSALPEAESEGFRKSDVHENGVIEVGDALYIAQHNVGLRDVWFRALAA</sequence>
<feature type="domain" description="PKD" evidence="4">
    <location>
        <begin position="624"/>
        <end position="703"/>
    </location>
</feature>
<dbReference type="Gene3D" id="3.40.50.200">
    <property type="entry name" value="Peptidase S8/S53 domain"/>
    <property type="match status" value="1"/>
</dbReference>
<dbReference type="Gene3D" id="1.10.1330.10">
    <property type="entry name" value="Dockerin domain"/>
    <property type="match status" value="1"/>
</dbReference>
<dbReference type="OrthoDB" id="103676at2157"/>
<dbReference type="PROSITE" id="PS50093">
    <property type="entry name" value="PKD"/>
    <property type="match status" value="4"/>
</dbReference>
<dbReference type="SUPFAM" id="SSF52743">
    <property type="entry name" value="Subtilisin-like"/>
    <property type="match status" value="1"/>
</dbReference>
<reference evidence="6 7" key="1">
    <citation type="submission" date="2017-11" db="EMBL/GenBank/DDBJ databases">
        <title>Isolation and Characterization of Methanofollis Species from Methane Seep Offshore SW Taiwan.</title>
        <authorList>
            <person name="Teng N.-H."/>
            <person name="Lai M.-C."/>
            <person name="Chen S.-C."/>
        </authorList>
    </citation>
    <scope>NUCLEOTIDE SEQUENCE [LARGE SCALE GENOMIC DNA]</scope>
    <source>
        <strain evidence="6 7">FWC-SCC2</strain>
    </source>
</reference>
<evidence type="ECO:0000259" key="4">
    <source>
        <dbReference type="PROSITE" id="PS50093"/>
    </source>
</evidence>
<dbReference type="FunFam" id="2.60.40.10:FF:000270">
    <property type="entry name" value="Cell surface protein"/>
    <property type="match status" value="3"/>
</dbReference>
<dbReference type="InterPro" id="IPR036852">
    <property type="entry name" value="Peptidase_S8/S53_dom_sf"/>
</dbReference>
<dbReference type="PROSITE" id="PS00138">
    <property type="entry name" value="SUBTILASE_SER"/>
    <property type="match status" value="1"/>
</dbReference>
<comment type="caution">
    <text evidence="6">The sequence shown here is derived from an EMBL/GenBank/DDBJ whole genome shotgun (WGS) entry which is preliminary data.</text>
</comment>
<dbReference type="SUPFAM" id="SSF49299">
    <property type="entry name" value="PKD domain"/>
    <property type="match status" value="4"/>
</dbReference>
<dbReference type="RefSeq" id="WP_130647564.1">
    <property type="nucleotide sequence ID" value="NZ_PGCL01000006.1"/>
</dbReference>
<feature type="domain" description="Dockerin" evidence="5">
    <location>
        <begin position="866"/>
        <end position="937"/>
    </location>
</feature>
<keyword evidence="2" id="KW-0378">Hydrolase</keyword>
<dbReference type="GO" id="GO:0000272">
    <property type="term" value="P:polysaccharide catabolic process"/>
    <property type="evidence" value="ECO:0007669"/>
    <property type="project" value="InterPro"/>
</dbReference>
<evidence type="ECO:0000313" key="6">
    <source>
        <dbReference type="EMBL" id="TAJ43450.1"/>
    </source>
</evidence>
<dbReference type="GO" id="GO:0004252">
    <property type="term" value="F:serine-type endopeptidase activity"/>
    <property type="evidence" value="ECO:0007669"/>
    <property type="project" value="InterPro"/>
</dbReference>
<dbReference type="AlphaFoldDB" id="A0A483CL17"/>
<gene>
    <name evidence="6" type="ORF">CUJ86_10670</name>
</gene>
<feature type="domain" description="PKD" evidence="4">
    <location>
        <begin position="789"/>
        <end position="858"/>
    </location>
</feature>
<keyword evidence="7" id="KW-1185">Reference proteome</keyword>
<dbReference type="Pfam" id="PF00082">
    <property type="entry name" value="Peptidase_S8"/>
    <property type="match status" value="1"/>
</dbReference>
<dbReference type="PRINTS" id="PR00723">
    <property type="entry name" value="SUBTILISIN"/>
</dbReference>
<dbReference type="InterPro" id="IPR016134">
    <property type="entry name" value="Dockerin_dom"/>
</dbReference>
<dbReference type="InterPro" id="IPR023828">
    <property type="entry name" value="Peptidase_S8_Ser-AS"/>
</dbReference>
<proteinExistence type="predicted"/>
<dbReference type="InterPro" id="IPR036439">
    <property type="entry name" value="Dockerin_dom_sf"/>
</dbReference>
<dbReference type="CDD" id="cd14256">
    <property type="entry name" value="Dockerin_I"/>
    <property type="match status" value="1"/>
</dbReference>
<feature type="domain" description="PKD" evidence="4">
    <location>
        <begin position="708"/>
        <end position="792"/>
    </location>
</feature>
<dbReference type="Pfam" id="PF18911">
    <property type="entry name" value="PKD_4"/>
    <property type="match status" value="4"/>
</dbReference>
<feature type="domain" description="PKD" evidence="4">
    <location>
        <begin position="541"/>
        <end position="624"/>
    </location>
</feature>
<dbReference type="Gene3D" id="2.60.120.380">
    <property type="match status" value="1"/>
</dbReference>
<dbReference type="Proteomes" id="UP000292580">
    <property type="component" value="Unassembled WGS sequence"/>
</dbReference>
<dbReference type="SMART" id="SM00089">
    <property type="entry name" value="PKD"/>
    <property type="match status" value="4"/>
</dbReference>
<evidence type="ECO:0008006" key="8">
    <source>
        <dbReference type="Google" id="ProtNLM"/>
    </source>
</evidence>
<evidence type="ECO:0000313" key="7">
    <source>
        <dbReference type="Proteomes" id="UP000292580"/>
    </source>
</evidence>
<dbReference type="PANTHER" id="PTHR36842:SF1">
    <property type="entry name" value="PROTEIN TOLB"/>
    <property type="match status" value="1"/>
</dbReference>
<dbReference type="Gene3D" id="2.60.40.10">
    <property type="entry name" value="Immunoglobulins"/>
    <property type="match status" value="4"/>
</dbReference>
<dbReference type="InterPro" id="IPR015500">
    <property type="entry name" value="Peptidase_S8_subtilisin-rel"/>
</dbReference>
<dbReference type="InterPro" id="IPR000601">
    <property type="entry name" value="PKD_dom"/>
</dbReference>
<dbReference type="SUPFAM" id="SSF63446">
    <property type="entry name" value="Type I dockerin domain"/>
    <property type="match status" value="1"/>
</dbReference>
<dbReference type="PROSITE" id="PS51766">
    <property type="entry name" value="DOCKERIN"/>
    <property type="match status" value="1"/>
</dbReference>
<dbReference type="GO" id="GO:0006508">
    <property type="term" value="P:proteolysis"/>
    <property type="evidence" value="ECO:0007669"/>
    <property type="project" value="UniProtKB-KW"/>
</dbReference>
<dbReference type="InterPro" id="IPR013783">
    <property type="entry name" value="Ig-like_fold"/>
</dbReference>
<dbReference type="CDD" id="cd05562">
    <property type="entry name" value="Peptidases_S53_like"/>
    <property type="match status" value="1"/>
</dbReference>
<evidence type="ECO:0000256" key="1">
    <source>
        <dbReference type="ARBA" id="ARBA00022670"/>
    </source>
</evidence>
<accession>A0A483CL17</accession>
<dbReference type="EMBL" id="PGCL01000006">
    <property type="protein sequence ID" value="TAJ43450.1"/>
    <property type="molecule type" value="Genomic_DNA"/>
</dbReference>
<dbReference type="InterPro" id="IPR034075">
    <property type="entry name" value="Glr3161-like_dom"/>
</dbReference>
<protein>
    <recommendedName>
        <fullName evidence="8">PKD domain-containing protein</fullName>
    </recommendedName>
</protein>
<dbReference type="InterPro" id="IPR035986">
    <property type="entry name" value="PKD_dom_sf"/>
</dbReference>
<keyword evidence="3" id="KW-0720">Serine protease</keyword>
<evidence type="ECO:0000256" key="3">
    <source>
        <dbReference type="ARBA" id="ARBA00022825"/>
    </source>
</evidence>
<organism evidence="6 7">
    <name type="scientific">Methanofollis fontis</name>
    <dbReference type="NCBI Taxonomy" id="2052832"/>
    <lineage>
        <taxon>Archaea</taxon>
        <taxon>Methanobacteriati</taxon>
        <taxon>Methanobacteriota</taxon>
        <taxon>Stenosarchaea group</taxon>
        <taxon>Methanomicrobia</taxon>
        <taxon>Methanomicrobiales</taxon>
        <taxon>Methanomicrobiaceae</taxon>
        <taxon>Methanofollis</taxon>
    </lineage>
</organism>
<dbReference type="InterPro" id="IPR000209">
    <property type="entry name" value="Peptidase_S8/S53_dom"/>
</dbReference>
<keyword evidence="1" id="KW-0645">Protease</keyword>
<dbReference type="InterPro" id="IPR022409">
    <property type="entry name" value="PKD/Chitinase_dom"/>
</dbReference>